<organism evidence="2 3">
    <name type="scientific">Dissophora globulifera</name>
    <dbReference type="NCBI Taxonomy" id="979702"/>
    <lineage>
        <taxon>Eukaryota</taxon>
        <taxon>Fungi</taxon>
        <taxon>Fungi incertae sedis</taxon>
        <taxon>Mucoromycota</taxon>
        <taxon>Mortierellomycotina</taxon>
        <taxon>Mortierellomycetes</taxon>
        <taxon>Mortierellales</taxon>
        <taxon>Mortierellaceae</taxon>
        <taxon>Dissophora</taxon>
    </lineage>
</organism>
<name>A0A9P6RW03_9FUNG</name>
<protein>
    <submittedName>
        <fullName evidence="2">Uncharacterized protein</fullName>
    </submittedName>
</protein>
<gene>
    <name evidence="2" type="ORF">BGZ99_008103</name>
</gene>
<keyword evidence="3" id="KW-1185">Reference proteome</keyword>
<proteinExistence type="predicted"/>
<reference evidence="2" key="1">
    <citation type="journal article" date="2020" name="Fungal Divers.">
        <title>Resolving the Mortierellaceae phylogeny through synthesis of multi-gene phylogenetics and phylogenomics.</title>
        <authorList>
            <person name="Vandepol N."/>
            <person name="Liber J."/>
            <person name="Desiro A."/>
            <person name="Na H."/>
            <person name="Kennedy M."/>
            <person name="Barry K."/>
            <person name="Grigoriev I.V."/>
            <person name="Miller A.N."/>
            <person name="O'Donnell K."/>
            <person name="Stajich J.E."/>
            <person name="Bonito G."/>
        </authorList>
    </citation>
    <scope>NUCLEOTIDE SEQUENCE</scope>
    <source>
        <strain evidence="2">REB-010B</strain>
    </source>
</reference>
<evidence type="ECO:0000313" key="3">
    <source>
        <dbReference type="Proteomes" id="UP000738325"/>
    </source>
</evidence>
<feature type="compositionally biased region" description="Basic and acidic residues" evidence="1">
    <location>
        <begin position="121"/>
        <end position="153"/>
    </location>
</feature>
<feature type="region of interest" description="Disordered" evidence="1">
    <location>
        <begin position="120"/>
        <end position="161"/>
    </location>
</feature>
<dbReference type="Proteomes" id="UP000738325">
    <property type="component" value="Unassembled WGS sequence"/>
</dbReference>
<accession>A0A9P6RW03</accession>
<sequence>MVVAAEESCTKVIIAAAEENHAKVTISSAEKTHVKTTVAADENDDESRAKARRLASLPKSPAYEISWVERCKESHAKKCCAIKCRAKVSHAEDGHTKARLVTAQPPLRKSLAYPEGVHFAEPYDPHKTQLDGRKDNSAHEWARAVKRSEEEARATVPTDSA</sequence>
<evidence type="ECO:0000256" key="1">
    <source>
        <dbReference type="SAM" id="MobiDB-lite"/>
    </source>
</evidence>
<comment type="caution">
    <text evidence="2">The sequence shown here is derived from an EMBL/GenBank/DDBJ whole genome shotgun (WGS) entry which is preliminary data.</text>
</comment>
<dbReference type="AlphaFoldDB" id="A0A9P6RW03"/>
<evidence type="ECO:0000313" key="2">
    <source>
        <dbReference type="EMBL" id="KAG0327232.1"/>
    </source>
</evidence>
<dbReference type="EMBL" id="JAAAIP010000061">
    <property type="protein sequence ID" value="KAG0327232.1"/>
    <property type="molecule type" value="Genomic_DNA"/>
</dbReference>